<reference evidence="1" key="1">
    <citation type="journal article" date="2019" name="bioRxiv">
        <title>The Genome of the Zebra Mussel, Dreissena polymorpha: A Resource for Invasive Species Research.</title>
        <authorList>
            <person name="McCartney M.A."/>
            <person name="Auch B."/>
            <person name="Kono T."/>
            <person name="Mallez S."/>
            <person name="Zhang Y."/>
            <person name="Obille A."/>
            <person name="Becker A."/>
            <person name="Abrahante J.E."/>
            <person name="Garbe J."/>
            <person name="Badalamenti J.P."/>
            <person name="Herman A."/>
            <person name="Mangelson H."/>
            <person name="Liachko I."/>
            <person name="Sullivan S."/>
            <person name="Sone E.D."/>
            <person name="Koren S."/>
            <person name="Silverstein K.A.T."/>
            <person name="Beckman K.B."/>
            <person name="Gohl D.M."/>
        </authorList>
    </citation>
    <scope>NUCLEOTIDE SEQUENCE</scope>
    <source>
        <strain evidence="1">Duluth1</strain>
        <tissue evidence="1">Whole animal</tissue>
    </source>
</reference>
<gene>
    <name evidence="1" type="ORF">DPMN_092792</name>
</gene>
<evidence type="ECO:0000313" key="1">
    <source>
        <dbReference type="EMBL" id="KAH3850381.1"/>
    </source>
</evidence>
<sequence>MTRLGYGEEIRRRRIEKYREFDSVQNDEGNDVTRITVGSKAEGLTCVLESDRDVLHVLKRVLCVEAGINLQTIPDDINVFRMATCVYPGHCILLFERPAQITFDLIAHALCVNGYGNVLLNSGLFMDGCATLTSKFEKYFVTSVQHERAGPSIPHTINGFLHMDIVFALRCHCPSIIHRWAARPSHWPSPDIV</sequence>
<keyword evidence="2" id="KW-1185">Reference proteome</keyword>
<organism evidence="1 2">
    <name type="scientific">Dreissena polymorpha</name>
    <name type="common">Zebra mussel</name>
    <name type="synonym">Mytilus polymorpha</name>
    <dbReference type="NCBI Taxonomy" id="45954"/>
    <lineage>
        <taxon>Eukaryota</taxon>
        <taxon>Metazoa</taxon>
        <taxon>Spiralia</taxon>
        <taxon>Lophotrochozoa</taxon>
        <taxon>Mollusca</taxon>
        <taxon>Bivalvia</taxon>
        <taxon>Autobranchia</taxon>
        <taxon>Heteroconchia</taxon>
        <taxon>Euheterodonta</taxon>
        <taxon>Imparidentia</taxon>
        <taxon>Neoheterodontei</taxon>
        <taxon>Myida</taxon>
        <taxon>Dreissenoidea</taxon>
        <taxon>Dreissenidae</taxon>
        <taxon>Dreissena</taxon>
    </lineage>
</organism>
<comment type="caution">
    <text evidence="1">The sequence shown here is derived from an EMBL/GenBank/DDBJ whole genome shotgun (WGS) entry which is preliminary data.</text>
</comment>
<protein>
    <submittedName>
        <fullName evidence="1">Uncharacterized protein</fullName>
    </submittedName>
</protein>
<proteinExistence type="predicted"/>
<accession>A0A9D4R0D2</accession>
<dbReference type="EMBL" id="JAIWYP010000003">
    <property type="protein sequence ID" value="KAH3850381.1"/>
    <property type="molecule type" value="Genomic_DNA"/>
</dbReference>
<name>A0A9D4R0D2_DREPO</name>
<dbReference type="AlphaFoldDB" id="A0A9D4R0D2"/>
<dbReference type="Proteomes" id="UP000828390">
    <property type="component" value="Unassembled WGS sequence"/>
</dbReference>
<reference evidence="1" key="2">
    <citation type="submission" date="2020-11" db="EMBL/GenBank/DDBJ databases">
        <authorList>
            <person name="McCartney M.A."/>
            <person name="Auch B."/>
            <person name="Kono T."/>
            <person name="Mallez S."/>
            <person name="Becker A."/>
            <person name="Gohl D.M."/>
            <person name="Silverstein K.A.T."/>
            <person name="Koren S."/>
            <person name="Bechman K.B."/>
            <person name="Herman A."/>
            <person name="Abrahante J.E."/>
            <person name="Garbe J."/>
        </authorList>
    </citation>
    <scope>NUCLEOTIDE SEQUENCE</scope>
    <source>
        <strain evidence="1">Duluth1</strain>
        <tissue evidence="1">Whole animal</tissue>
    </source>
</reference>
<evidence type="ECO:0000313" key="2">
    <source>
        <dbReference type="Proteomes" id="UP000828390"/>
    </source>
</evidence>